<evidence type="ECO:0000256" key="1">
    <source>
        <dbReference type="SAM" id="Phobius"/>
    </source>
</evidence>
<evidence type="ECO:0000313" key="2">
    <source>
        <dbReference type="EMBL" id="QWY77835.1"/>
    </source>
</evidence>
<sequence length="153" mass="16381">MPNGNNLILTIVFLFGLKLFNGRFAVSAVMLPGTIAHECAHYFVGLLLNARPTKLVLWPIRSGNSLVLGEVVFSHLTWYNAALTGMAPLLLIPVVWRMSLSAGTGLQGVGMAWLEAVLLSSSIPSGTDFRVAFRFTLAPVVLAAGTIALLAHH</sequence>
<accession>A0A9E6MZB9</accession>
<keyword evidence="1" id="KW-0812">Transmembrane</keyword>
<reference evidence="2" key="1">
    <citation type="submission" date="2021-02" db="EMBL/GenBank/DDBJ databases">
        <title>Comparative genomics of Ferrovum myxofaciens strains, predominant extremophile bacteria forming large biofilm stalactites in acid mine ecosystems.</title>
        <authorList>
            <person name="Burkartova K."/>
            <person name="Ridl J."/>
            <person name="Pajer P."/>
            <person name="Falteisek L."/>
        </authorList>
    </citation>
    <scope>NUCLEOTIDE SEQUENCE</scope>
    <source>
        <strain evidence="2">MI1III</strain>
    </source>
</reference>
<protein>
    <submittedName>
        <fullName evidence="2">Uncharacterized protein</fullName>
    </submittedName>
</protein>
<dbReference type="RefSeq" id="WP_273145348.1">
    <property type="nucleotide sequence ID" value="NZ_CP053675.1"/>
</dbReference>
<feature type="transmembrane region" description="Helical" evidence="1">
    <location>
        <begin position="76"/>
        <end position="96"/>
    </location>
</feature>
<dbReference type="Proteomes" id="UP000683551">
    <property type="component" value="Chromosome"/>
</dbReference>
<evidence type="ECO:0000313" key="3">
    <source>
        <dbReference type="Proteomes" id="UP000683551"/>
    </source>
</evidence>
<dbReference type="EMBL" id="CP071137">
    <property type="protein sequence ID" value="QWY77835.1"/>
    <property type="molecule type" value="Genomic_DNA"/>
</dbReference>
<keyword evidence="1" id="KW-0472">Membrane</keyword>
<keyword evidence="1" id="KW-1133">Transmembrane helix</keyword>
<gene>
    <name evidence="2" type="ORF">JZL65_01735</name>
</gene>
<feature type="transmembrane region" description="Helical" evidence="1">
    <location>
        <begin position="131"/>
        <end position="151"/>
    </location>
</feature>
<name>A0A9E6MZB9_9PROT</name>
<dbReference type="AlphaFoldDB" id="A0A9E6MZB9"/>
<organism evidence="2 3">
    <name type="scientific">Ferrovum myxofaciens</name>
    <dbReference type="NCBI Taxonomy" id="416213"/>
    <lineage>
        <taxon>Bacteria</taxon>
        <taxon>Pseudomonadati</taxon>
        <taxon>Pseudomonadota</taxon>
        <taxon>Betaproteobacteria</taxon>
        <taxon>Ferrovales</taxon>
        <taxon>Ferrovaceae</taxon>
        <taxon>Ferrovum</taxon>
    </lineage>
</organism>
<proteinExistence type="predicted"/>